<organism evidence="1 2">
    <name type="scientific">Motilibacter deserti</name>
    <dbReference type="NCBI Taxonomy" id="2714956"/>
    <lineage>
        <taxon>Bacteria</taxon>
        <taxon>Bacillati</taxon>
        <taxon>Actinomycetota</taxon>
        <taxon>Actinomycetes</taxon>
        <taxon>Motilibacterales</taxon>
        <taxon>Motilibacteraceae</taxon>
        <taxon>Motilibacter</taxon>
    </lineage>
</organism>
<dbReference type="GO" id="GO:0032259">
    <property type="term" value="P:methylation"/>
    <property type="evidence" value="ECO:0007669"/>
    <property type="project" value="UniProtKB-KW"/>
</dbReference>
<dbReference type="InterPro" id="IPR029063">
    <property type="entry name" value="SAM-dependent_MTases_sf"/>
</dbReference>
<dbReference type="SUPFAM" id="SSF53335">
    <property type="entry name" value="S-adenosyl-L-methionine-dependent methyltransferases"/>
    <property type="match status" value="1"/>
</dbReference>
<evidence type="ECO:0000313" key="2">
    <source>
        <dbReference type="Proteomes" id="UP000800981"/>
    </source>
</evidence>
<keyword evidence="1" id="KW-0489">Methyltransferase</keyword>
<dbReference type="EMBL" id="JAANNP010000001">
    <property type="protein sequence ID" value="NHC12490.1"/>
    <property type="molecule type" value="Genomic_DNA"/>
</dbReference>
<dbReference type="RefSeq" id="WP_166276849.1">
    <property type="nucleotide sequence ID" value="NZ_JAANNP010000001.1"/>
</dbReference>
<accession>A0ABX0GPU2</accession>
<protein>
    <submittedName>
        <fullName evidence="1">Class I SAM-dependent methyltransferase</fullName>
    </submittedName>
</protein>
<comment type="caution">
    <text evidence="1">The sequence shown here is derived from an EMBL/GenBank/DDBJ whole genome shotgun (WGS) entry which is preliminary data.</text>
</comment>
<name>A0ABX0GPU2_9ACTN</name>
<dbReference type="GO" id="GO:0008168">
    <property type="term" value="F:methyltransferase activity"/>
    <property type="evidence" value="ECO:0007669"/>
    <property type="project" value="UniProtKB-KW"/>
</dbReference>
<gene>
    <name evidence="1" type="ORF">G9H71_01665</name>
</gene>
<sequence>MSALAAYEQALLHGVDCVVRGARADKLALPVARWMQAAGPADEDLLQACAVTGGPVLDVGCGPGRLAAELVARGVPTLGLDLSGAAVALARFRGAYAEQLDVFGPVPDTGAWGCILLADGNIGIGGDPTALLARCAQLLRPGGRVVADVSTTVTGVRRAVYRLEASTASGTVGGPLRWAAVGCDAVAQLGEQAGLRLRSVRTVGRSRRAVVVWEKEGSHVD</sequence>
<dbReference type="Proteomes" id="UP000800981">
    <property type="component" value="Unassembled WGS sequence"/>
</dbReference>
<reference evidence="1 2" key="1">
    <citation type="submission" date="2020-03" db="EMBL/GenBank/DDBJ databases">
        <title>Two novel Motilibacter sp.</title>
        <authorList>
            <person name="Liu S."/>
        </authorList>
    </citation>
    <scope>NUCLEOTIDE SEQUENCE [LARGE SCALE GENOMIC DNA]</scope>
    <source>
        <strain evidence="1 2">E257</strain>
    </source>
</reference>
<keyword evidence="2" id="KW-1185">Reference proteome</keyword>
<keyword evidence="1" id="KW-0808">Transferase</keyword>
<proteinExistence type="predicted"/>
<dbReference type="CDD" id="cd02440">
    <property type="entry name" value="AdoMet_MTases"/>
    <property type="match status" value="1"/>
</dbReference>
<evidence type="ECO:0000313" key="1">
    <source>
        <dbReference type="EMBL" id="NHC12490.1"/>
    </source>
</evidence>
<dbReference type="Pfam" id="PF13489">
    <property type="entry name" value="Methyltransf_23"/>
    <property type="match status" value="1"/>
</dbReference>
<dbReference type="Gene3D" id="3.40.50.150">
    <property type="entry name" value="Vaccinia Virus protein VP39"/>
    <property type="match status" value="1"/>
</dbReference>